<name>J3P4E8_GAET3</name>
<dbReference type="HOGENOM" id="CLU_2073316_0_0_1"/>
<dbReference type="AlphaFoldDB" id="J3P4E8"/>
<evidence type="ECO:0000313" key="3">
    <source>
        <dbReference type="EnsemblFungi" id="EJT74544"/>
    </source>
</evidence>
<proteinExistence type="predicted"/>
<reference evidence="2" key="3">
    <citation type="submission" date="2010-09" db="EMBL/GenBank/DDBJ databases">
        <title>Annotation of Gaeumannomyces graminis var. tritici R3-111a-1.</title>
        <authorList>
            <consortium name="The Broad Institute Genome Sequencing Platform"/>
            <person name="Ma L.-J."/>
            <person name="Dead R."/>
            <person name="Young S.K."/>
            <person name="Zeng Q."/>
            <person name="Gargeya S."/>
            <person name="Fitzgerald M."/>
            <person name="Haas B."/>
            <person name="Abouelleil A."/>
            <person name="Alvarado L."/>
            <person name="Arachchi H.M."/>
            <person name="Berlin A."/>
            <person name="Brown A."/>
            <person name="Chapman S.B."/>
            <person name="Chen Z."/>
            <person name="Dunbar C."/>
            <person name="Freedman E."/>
            <person name="Gearin G."/>
            <person name="Gellesch M."/>
            <person name="Goldberg J."/>
            <person name="Griggs A."/>
            <person name="Gujja S."/>
            <person name="Heiman D."/>
            <person name="Howarth C."/>
            <person name="Larson L."/>
            <person name="Lui A."/>
            <person name="MacDonald P.J.P."/>
            <person name="Mehta T."/>
            <person name="Montmayeur A."/>
            <person name="Murphy C."/>
            <person name="Neiman D."/>
            <person name="Pearson M."/>
            <person name="Priest M."/>
            <person name="Roberts A."/>
            <person name="Saif S."/>
            <person name="Shea T."/>
            <person name="Shenoy N."/>
            <person name="Sisk P."/>
            <person name="Stolte C."/>
            <person name="Sykes S."/>
            <person name="Yandava C."/>
            <person name="Wortman J."/>
            <person name="Nusbaum C."/>
            <person name="Birren B."/>
        </authorList>
    </citation>
    <scope>NUCLEOTIDE SEQUENCE</scope>
    <source>
        <strain evidence="2">R3-111a-1</strain>
    </source>
</reference>
<reference evidence="2" key="2">
    <citation type="submission" date="2010-07" db="EMBL/GenBank/DDBJ databases">
        <authorList>
            <consortium name="The Broad Institute Genome Sequencing Platform"/>
            <consortium name="Broad Institute Genome Sequencing Center for Infectious Disease"/>
            <person name="Ma L.-J."/>
            <person name="Dead R."/>
            <person name="Young S."/>
            <person name="Zeng Q."/>
            <person name="Koehrsen M."/>
            <person name="Alvarado L."/>
            <person name="Berlin A."/>
            <person name="Chapman S.B."/>
            <person name="Chen Z."/>
            <person name="Freedman E."/>
            <person name="Gellesch M."/>
            <person name="Goldberg J."/>
            <person name="Griggs A."/>
            <person name="Gujja S."/>
            <person name="Heilman E.R."/>
            <person name="Heiman D."/>
            <person name="Hepburn T."/>
            <person name="Howarth C."/>
            <person name="Jen D."/>
            <person name="Larson L."/>
            <person name="Mehta T."/>
            <person name="Neiman D."/>
            <person name="Pearson M."/>
            <person name="Roberts A."/>
            <person name="Saif S."/>
            <person name="Shea T."/>
            <person name="Shenoy N."/>
            <person name="Sisk P."/>
            <person name="Stolte C."/>
            <person name="Sykes S."/>
            <person name="Walk T."/>
            <person name="White J."/>
            <person name="Yandava C."/>
            <person name="Haas B."/>
            <person name="Nusbaum C."/>
            <person name="Birren B."/>
        </authorList>
    </citation>
    <scope>NUCLEOTIDE SEQUENCE</scope>
    <source>
        <strain evidence="2">R3-111a-1</strain>
    </source>
</reference>
<sequence>MPFRHDLATTLYRLGPESPHAHEFDFMLGDLIMGRAAQSSLKSFDEATTGADGFILEGAIRRPDRRQIIDESEWIQPQFQTVTLSDPRYLTPVNSSQDFQGTSDAVGESASRRGRKAP</sequence>
<evidence type="ECO:0000313" key="2">
    <source>
        <dbReference type="EMBL" id="EJT74544.1"/>
    </source>
</evidence>
<reference evidence="4" key="1">
    <citation type="submission" date="2010-07" db="EMBL/GenBank/DDBJ databases">
        <title>The genome sequence of Gaeumannomyces graminis var. tritici strain R3-111a-1.</title>
        <authorList>
            <consortium name="The Broad Institute Genome Sequencing Platform"/>
            <person name="Ma L.-J."/>
            <person name="Dead R."/>
            <person name="Young S."/>
            <person name="Zeng Q."/>
            <person name="Koehrsen M."/>
            <person name="Alvarado L."/>
            <person name="Berlin A."/>
            <person name="Chapman S.B."/>
            <person name="Chen Z."/>
            <person name="Freedman E."/>
            <person name="Gellesch M."/>
            <person name="Goldberg J."/>
            <person name="Griggs A."/>
            <person name="Gujja S."/>
            <person name="Heilman E.R."/>
            <person name="Heiman D."/>
            <person name="Hepburn T."/>
            <person name="Howarth C."/>
            <person name="Jen D."/>
            <person name="Larson L."/>
            <person name="Mehta T."/>
            <person name="Neiman D."/>
            <person name="Pearson M."/>
            <person name="Roberts A."/>
            <person name="Saif S."/>
            <person name="Shea T."/>
            <person name="Shenoy N."/>
            <person name="Sisk P."/>
            <person name="Stolte C."/>
            <person name="Sykes S."/>
            <person name="Walk T."/>
            <person name="White J."/>
            <person name="Yandava C."/>
            <person name="Haas B."/>
            <person name="Nusbaum C."/>
            <person name="Birren B."/>
        </authorList>
    </citation>
    <scope>NUCLEOTIDE SEQUENCE [LARGE SCALE GENOMIC DNA]</scope>
    <source>
        <strain evidence="4">R3-111a-1</strain>
    </source>
</reference>
<feature type="region of interest" description="Disordered" evidence="1">
    <location>
        <begin position="93"/>
        <end position="118"/>
    </location>
</feature>
<protein>
    <submittedName>
        <fullName evidence="2 3">Uncharacterized protein</fullName>
    </submittedName>
</protein>
<dbReference type="RefSeq" id="XP_009224488.1">
    <property type="nucleotide sequence ID" value="XM_009226224.1"/>
</dbReference>
<dbReference type="GeneID" id="20348842"/>
<accession>J3P4E8</accession>
<evidence type="ECO:0000256" key="1">
    <source>
        <dbReference type="SAM" id="MobiDB-lite"/>
    </source>
</evidence>
<gene>
    <name evidence="3" type="primary">20348842</name>
    <name evidence="2" type="ORF">GGTG_08384</name>
</gene>
<dbReference type="Proteomes" id="UP000006039">
    <property type="component" value="Unassembled WGS sequence"/>
</dbReference>
<keyword evidence="4" id="KW-1185">Reference proteome</keyword>
<dbReference type="VEuPathDB" id="FungiDB:GGTG_08384"/>
<feature type="compositionally biased region" description="Polar residues" evidence="1">
    <location>
        <begin position="93"/>
        <end position="103"/>
    </location>
</feature>
<dbReference type="EnsemblFungi" id="EJT74544">
    <property type="protein sequence ID" value="EJT74544"/>
    <property type="gene ID" value="GGTG_08384"/>
</dbReference>
<organism evidence="2">
    <name type="scientific">Gaeumannomyces tritici (strain R3-111a-1)</name>
    <name type="common">Wheat and barley take-all root rot fungus</name>
    <name type="synonym">Gaeumannomyces graminis var. tritici</name>
    <dbReference type="NCBI Taxonomy" id="644352"/>
    <lineage>
        <taxon>Eukaryota</taxon>
        <taxon>Fungi</taxon>
        <taxon>Dikarya</taxon>
        <taxon>Ascomycota</taxon>
        <taxon>Pezizomycotina</taxon>
        <taxon>Sordariomycetes</taxon>
        <taxon>Sordariomycetidae</taxon>
        <taxon>Magnaporthales</taxon>
        <taxon>Magnaporthaceae</taxon>
        <taxon>Gaeumannomyces</taxon>
    </lineage>
</organism>
<dbReference type="EMBL" id="GL385398">
    <property type="protein sequence ID" value="EJT74544.1"/>
    <property type="molecule type" value="Genomic_DNA"/>
</dbReference>
<evidence type="ECO:0000313" key="4">
    <source>
        <dbReference type="Proteomes" id="UP000006039"/>
    </source>
</evidence>
<reference evidence="3" key="5">
    <citation type="submission" date="2018-04" db="UniProtKB">
        <authorList>
            <consortium name="EnsemblFungi"/>
        </authorList>
    </citation>
    <scope>IDENTIFICATION</scope>
    <source>
        <strain evidence="3">R3-111a-1</strain>
    </source>
</reference>
<reference evidence="3" key="4">
    <citation type="journal article" date="2015" name="G3 (Bethesda)">
        <title>Genome sequences of three phytopathogenic species of the Magnaporthaceae family of fungi.</title>
        <authorList>
            <person name="Okagaki L.H."/>
            <person name="Nunes C.C."/>
            <person name="Sailsbery J."/>
            <person name="Clay B."/>
            <person name="Brown D."/>
            <person name="John T."/>
            <person name="Oh Y."/>
            <person name="Young N."/>
            <person name="Fitzgerald M."/>
            <person name="Haas B.J."/>
            <person name="Zeng Q."/>
            <person name="Young S."/>
            <person name="Adiconis X."/>
            <person name="Fan L."/>
            <person name="Levin J.Z."/>
            <person name="Mitchell T.K."/>
            <person name="Okubara P.A."/>
            <person name="Farman M.L."/>
            <person name="Kohn L.M."/>
            <person name="Birren B."/>
            <person name="Ma L.-J."/>
            <person name="Dean R.A."/>
        </authorList>
    </citation>
    <scope>NUCLEOTIDE SEQUENCE</scope>
    <source>
        <strain evidence="3">R3-111a-1</strain>
    </source>
</reference>